<feature type="active site" evidence="9">
    <location>
        <position position="56"/>
    </location>
</feature>
<dbReference type="GO" id="GO:0010468">
    <property type="term" value="P:regulation of gene expression"/>
    <property type="evidence" value="ECO:0007669"/>
    <property type="project" value="TreeGrafter"/>
</dbReference>
<sequence length="266" mass="29169">MSELNASHEVQVDFEACQARIGYYFKNLSLLESALTHASGAENRLASNERMEFLGDAILGSVVCQRLFLDFPEHLEGELTRLKSIVVSRKTCAKVSTAMALDQFLILGKGMTTHPEVPSSVLAAVFEALVAAIFLDGGGEAAKEFIERCMVPEIELAESGEMGRNYKSQLQQLAQREHGVTPNYRLVDEKGPDHSKCFQVAAEIGDQRFSPAWGKSKKESEQRAAANAIYGLRGEDAPYGDEFLEDEYQDGEPVPNDMTAGADDTP</sequence>
<keyword evidence="14" id="KW-1185">Reference proteome</keyword>
<comment type="similarity">
    <text evidence="2">Belongs to the ribonuclease III family.</text>
</comment>
<evidence type="ECO:0000256" key="1">
    <source>
        <dbReference type="ARBA" id="ARBA00000109"/>
    </source>
</evidence>
<keyword evidence="5 9" id="KW-0540">Nuclease</keyword>
<dbReference type="PROSITE" id="PS00517">
    <property type="entry name" value="RNASE_3_1"/>
    <property type="match status" value="1"/>
</dbReference>
<evidence type="ECO:0000256" key="8">
    <source>
        <dbReference type="ARBA" id="ARBA00022884"/>
    </source>
</evidence>
<dbReference type="GO" id="GO:0046872">
    <property type="term" value="F:metal ion binding"/>
    <property type="evidence" value="ECO:0007669"/>
    <property type="project" value="UniProtKB-KW"/>
</dbReference>
<evidence type="ECO:0000313" key="14">
    <source>
        <dbReference type="Proteomes" id="UP000315750"/>
    </source>
</evidence>
<keyword evidence="9" id="KW-0479">Metal-binding</keyword>
<dbReference type="PANTHER" id="PTHR11207:SF0">
    <property type="entry name" value="RIBONUCLEASE 3"/>
    <property type="match status" value="1"/>
</dbReference>
<dbReference type="SMART" id="SM00535">
    <property type="entry name" value="RIBOc"/>
    <property type="match status" value="1"/>
</dbReference>
<dbReference type="Gene3D" id="1.10.1520.10">
    <property type="entry name" value="Ribonuclease III domain"/>
    <property type="match status" value="1"/>
</dbReference>
<dbReference type="InterPro" id="IPR036389">
    <property type="entry name" value="RNase_III_sf"/>
</dbReference>
<dbReference type="GO" id="GO:0005737">
    <property type="term" value="C:cytoplasm"/>
    <property type="evidence" value="ECO:0007669"/>
    <property type="project" value="UniProtKB-SubCell"/>
</dbReference>
<dbReference type="SUPFAM" id="SSF54768">
    <property type="entry name" value="dsRNA-binding domain-like"/>
    <property type="match status" value="1"/>
</dbReference>
<accession>A0A518AJP8</accession>
<feature type="domain" description="DRBM" evidence="11">
    <location>
        <begin position="165"/>
        <end position="234"/>
    </location>
</feature>
<name>A0A518AJP8_9BACT</name>
<comment type="catalytic activity">
    <reaction evidence="1 9">
        <text>Endonucleolytic cleavage to 5'-phosphomonoester.</text>
        <dbReference type="EC" id="3.1.26.3"/>
    </reaction>
</comment>
<keyword evidence="9" id="KW-0460">Magnesium</keyword>
<keyword evidence="4 9" id="KW-0507">mRNA processing</keyword>
<evidence type="ECO:0000256" key="7">
    <source>
        <dbReference type="ARBA" id="ARBA00022801"/>
    </source>
</evidence>
<dbReference type="InterPro" id="IPR000999">
    <property type="entry name" value="RNase_III_dom"/>
</dbReference>
<keyword evidence="7 9" id="KW-0378">Hydrolase</keyword>
<dbReference type="HAMAP" id="MF_00104">
    <property type="entry name" value="RNase_III"/>
    <property type="match status" value="1"/>
</dbReference>
<comment type="cofactor">
    <cofactor evidence="9">
        <name>Mg(2+)</name>
        <dbReference type="ChEBI" id="CHEBI:18420"/>
    </cofactor>
</comment>
<feature type="binding site" evidence="9">
    <location>
        <position position="127"/>
    </location>
    <ligand>
        <name>Mg(2+)</name>
        <dbReference type="ChEBI" id="CHEBI:18420"/>
    </ligand>
</feature>
<dbReference type="PANTHER" id="PTHR11207">
    <property type="entry name" value="RIBONUCLEASE III"/>
    <property type="match status" value="1"/>
</dbReference>
<evidence type="ECO:0000256" key="10">
    <source>
        <dbReference type="SAM" id="MobiDB-lite"/>
    </source>
</evidence>
<dbReference type="Pfam" id="PF00035">
    <property type="entry name" value="dsrm"/>
    <property type="match status" value="1"/>
</dbReference>
<protein>
    <recommendedName>
        <fullName evidence="9">Ribonuclease 3</fullName>
        <ecNumber evidence="9">3.1.26.3</ecNumber>
    </recommendedName>
    <alternativeName>
        <fullName evidence="9">Ribonuclease III</fullName>
        <shortName evidence="9">RNase III</shortName>
    </alternativeName>
</protein>
<organism evidence="13 14">
    <name type="scientific">Aeoliella mucimassa</name>
    <dbReference type="NCBI Taxonomy" id="2527972"/>
    <lineage>
        <taxon>Bacteria</taxon>
        <taxon>Pseudomonadati</taxon>
        <taxon>Planctomycetota</taxon>
        <taxon>Planctomycetia</taxon>
        <taxon>Pirellulales</taxon>
        <taxon>Lacipirellulaceae</taxon>
        <taxon>Aeoliella</taxon>
    </lineage>
</organism>
<evidence type="ECO:0000313" key="13">
    <source>
        <dbReference type="EMBL" id="QDU54951.1"/>
    </source>
</evidence>
<comment type="function">
    <text evidence="9">Digests double-stranded RNA. Involved in the processing of primary rRNA transcript to yield the immediate precursors to the large and small rRNAs (23S and 16S). Processes some mRNAs, and tRNAs when they are encoded in the rRNA operon. Processes pre-crRNA and tracrRNA of type II CRISPR loci if present in the organism.</text>
</comment>
<evidence type="ECO:0000259" key="11">
    <source>
        <dbReference type="PROSITE" id="PS50137"/>
    </source>
</evidence>
<dbReference type="GO" id="GO:0008033">
    <property type="term" value="P:tRNA processing"/>
    <property type="evidence" value="ECO:0007669"/>
    <property type="project" value="UniProtKB-KW"/>
</dbReference>
<dbReference type="GO" id="GO:0003725">
    <property type="term" value="F:double-stranded RNA binding"/>
    <property type="evidence" value="ECO:0007669"/>
    <property type="project" value="TreeGrafter"/>
</dbReference>
<comment type="subunit">
    <text evidence="9">Homodimer.</text>
</comment>
<feature type="domain" description="RNase III" evidence="12">
    <location>
        <begin position="14"/>
        <end position="138"/>
    </location>
</feature>
<dbReference type="CDD" id="cd10845">
    <property type="entry name" value="DSRM_RNAse_III_family"/>
    <property type="match status" value="1"/>
</dbReference>
<keyword evidence="6 9" id="KW-0255">Endonuclease</keyword>
<gene>
    <name evidence="9 13" type="primary">rnc</name>
    <name evidence="13" type="ORF">Pan181_11360</name>
</gene>
<dbReference type="Proteomes" id="UP000315750">
    <property type="component" value="Chromosome"/>
</dbReference>
<evidence type="ECO:0000256" key="9">
    <source>
        <dbReference type="HAMAP-Rule" id="MF_00104"/>
    </source>
</evidence>
<dbReference type="GO" id="GO:0019843">
    <property type="term" value="F:rRNA binding"/>
    <property type="evidence" value="ECO:0007669"/>
    <property type="project" value="UniProtKB-KW"/>
</dbReference>
<keyword evidence="9" id="KW-0699">rRNA-binding</keyword>
<dbReference type="FunFam" id="1.10.1520.10:FF:000001">
    <property type="entry name" value="Ribonuclease 3"/>
    <property type="match status" value="1"/>
</dbReference>
<keyword evidence="8 9" id="KW-0694">RNA-binding</keyword>
<evidence type="ECO:0000256" key="4">
    <source>
        <dbReference type="ARBA" id="ARBA00022664"/>
    </source>
</evidence>
<dbReference type="AlphaFoldDB" id="A0A518AJP8"/>
<dbReference type="SUPFAM" id="SSF69065">
    <property type="entry name" value="RNase III domain-like"/>
    <property type="match status" value="1"/>
</dbReference>
<evidence type="ECO:0000259" key="12">
    <source>
        <dbReference type="PROSITE" id="PS50142"/>
    </source>
</evidence>
<dbReference type="GO" id="GO:0006397">
    <property type="term" value="P:mRNA processing"/>
    <property type="evidence" value="ECO:0007669"/>
    <property type="project" value="UniProtKB-UniRule"/>
</dbReference>
<dbReference type="KEGG" id="amuc:Pan181_11360"/>
<keyword evidence="9" id="KW-0963">Cytoplasm</keyword>
<dbReference type="NCBIfam" id="TIGR02191">
    <property type="entry name" value="RNaseIII"/>
    <property type="match status" value="1"/>
</dbReference>
<dbReference type="EC" id="3.1.26.3" evidence="9"/>
<dbReference type="RefSeq" id="WP_145245874.1">
    <property type="nucleotide sequence ID" value="NZ_CP036278.1"/>
</dbReference>
<evidence type="ECO:0000256" key="3">
    <source>
        <dbReference type="ARBA" id="ARBA00022552"/>
    </source>
</evidence>
<keyword evidence="9" id="KW-0819">tRNA processing</keyword>
<comment type="caution">
    <text evidence="9">Lacks conserved residue(s) required for the propagation of feature annotation.</text>
</comment>
<dbReference type="EMBL" id="CP036278">
    <property type="protein sequence ID" value="QDU54951.1"/>
    <property type="molecule type" value="Genomic_DNA"/>
</dbReference>
<feature type="compositionally biased region" description="Acidic residues" evidence="10">
    <location>
        <begin position="238"/>
        <end position="250"/>
    </location>
</feature>
<dbReference type="Pfam" id="PF14622">
    <property type="entry name" value="Ribonucleas_3_3"/>
    <property type="match status" value="1"/>
</dbReference>
<dbReference type="PROSITE" id="PS50137">
    <property type="entry name" value="DS_RBD"/>
    <property type="match status" value="1"/>
</dbReference>
<evidence type="ECO:0000256" key="2">
    <source>
        <dbReference type="ARBA" id="ARBA00010183"/>
    </source>
</evidence>
<proteinExistence type="inferred from homology"/>
<evidence type="ECO:0000256" key="5">
    <source>
        <dbReference type="ARBA" id="ARBA00022722"/>
    </source>
</evidence>
<feature type="binding site" evidence="9">
    <location>
        <position position="52"/>
    </location>
    <ligand>
        <name>Mg(2+)</name>
        <dbReference type="ChEBI" id="CHEBI:18420"/>
    </ligand>
</feature>
<dbReference type="PROSITE" id="PS50142">
    <property type="entry name" value="RNASE_3_2"/>
    <property type="match status" value="1"/>
</dbReference>
<dbReference type="GO" id="GO:0006364">
    <property type="term" value="P:rRNA processing"/>
    <property type="evidence" value="ECO:0007669"/>
    <property type="project" value="UniProtKB-UniRule"/>
</dbReference>
<reference evidence="13 14" key="1">
    <citation type="submission" date="2019-02" db="EMBL/GenBank/DDBJ databases">
        <title>Deep-cultivation of Planctomycetes and their phenomic and genomic characterization uncovers novel biology.</title>
        <authorList>
            <person name="Wiegand S."/>
            <person name="Jogler M."/>
            <person name="Boedeker C."/>
            <person name="Pinto D."/>
            <person name="Vollmers J."/>
            <person name="Rivas-Marin E."/>
            <person name="Kohn T."/>
            <person name="Peeters S.H."/>
            <person name="Heuer A."/>
            <person name="Rast P."/>
            <person name="Oberbeckmann S."/>
            <person name="Bunk B."/>
            <person name="Jeske O."/>
            <person name="Meyerdierks A."/>
            <person name="Storesund J.E."/>
            <person name="Kallscheuer N."/>
            <person name="Luecker S."/>
            <person name="Lage O.M."/>
            <person name="Pohl T."/>
            <person name="Merkel B.J."/>
            <person name="Hornburger P."/>
            <person name="Mueller R.-W."/>
            <person name="Bruemmer F."/>
            <person name="Labrenz M."/>
            <person name="Spormann A.M."/>
            <person name="Op den Camp H."/>
            <person name="Overmann J."/>
            <person name="Amann R."/>
            <person name="Jetten M.S.M."/>
            <person name="Mascher T."/>
            <person name="Medema M.H."/>
            <person name="Devos D.P."/>
            <person name="Kaster A.-K."/>
            <person name="Ovreas L."/>
            <person name="Rohde M."/>
            <person name="Galperin M.Y."/>
            <person name="Jogler C."/>
        </authorList>
    </citation>
    <scope>NUCLEOTIDE SEQUENCE [LARGE SCALE GENOMIC DNA]</scope>
    <source>
        <strain evidence="13 14">Pan181</strain>
    </source>
</reference>
<feature type="active site" evidence="9">
    <location>
        <position position="127"/>
    </location>
</feature>
<dbReference type="InterPro" id="IPR014720">
    <property type="entry name" value="dsRBD_dom"/>
</dbReference>
<keyword evidence="3 9" id="KW-0698">rRNA processing</keyword>
<dbReference type="InterPro" id="IPR011907">
    <property type="entry name" value="RNase_III"/>
</dbReference>
<evidence type="ECO:0000256" key="6">
    <source>
        <dbReference type="ARBA" id="ARBA00022759"/>
    </source>
</evidence>
<dbReference type="GO" id="GO:0004525">
    <property type="term" value="F:ribonuclease III activity"/>
    <property type="evidence" value="ECO:0007669"/>
    <property type="project" value="UniProtKB-UniRule"/>
</dbReference>
<dbReference type="CDD" id="cd00593">
    <property type="entry name" value="RIBOc"/>
    <property type="match status" value="1"/>
</dbReference>
<dbReference type="OrthoDB" id="9805026at2"/>
<feature type="region of interest" description="Disordered" evidence="10">
    <location>
        <begin position="235"/>
        <end position="266"/>
    </location>
</feature>
<dbReference type="Gene3D" id="3.30.160.20">
    <property type="match status" value="1"/>
</dbReference>
<dbReference type="SMART" id="SM00358">
    <property type="entry name" value="DSRM"/>
    <property type="match status" value="1"/>
</dbReference>
<comment type="subcellular location">
    <subcellularLocation>
        <location evidence="9">Cytoplasm</location>
    </subcellularLocation>
</comment>